<feature type="transmembrane region" description="Helical" evidence="1">
    <location>
        <begin position="6"/>
        <end position="24"/>
    </location>
</feature>
<dbReference type="NCBIfam" id="TIGR00254">
    <property type="entry name" value="GGDEF"/>
    <property type="match status" value="2"/>
</dbReference>
<keyword evidence="4" id="KW-1185">Reference proteome</keyword>
<dbReference type="InterPro" id="IPR043128">
    <property type="entry name" value="Rev_trsase/Diguanyl_cyclase"/>
</dbReference>
<dbReference type="GO" id="GO:0005886">
    <property type="term" value="C:plasma membrane"/>
    <property type="evidence" value="ECO:0007669"/>
    <property type="project" value="TreeGrafter"/>
</dbReference>
<evidence type="ECO:0000259" key="2">
    <source>
        <dbReference type="PROSITE" id="PS50887"/>
    </source>
</evidence>
<organism evidence="3 4">
    <name type="scientific">Tumebacillus permanentifrigoris</name>
    <dbReference type="NCBI Taxonomy" id="378543"/>
    <lineage>
        <taxon>Bacteria</taxon>
        <taxon>Bacillati</taxon>
        <taxon>Bacillota</taxon>
        <taxon>Bacilli</taxon>
        <taxon>Bacillales</taxon>
        <taxon>Alicyclobacillaceae</taxon>
        <taxon>Tumebacillus</taxon>
    </lineage>
</organism>
<feature type="domain" description="GGDEF" evidence="2">
    <location>
        <begin position="595"/>
        <end position="729"/>
    </location>
</feature>
<dbReference type="GO" id="GO:1902201">
    <property type="term" value="P:negative regulation of bacterial-type flagellum-dependent cell motility"/>
    <property type="evidence" value="ECO:0007669"/>
    <property type="project" value="TreeGrafter"/>
</dbReference>
<comment type="caution">
    <text evidence="3">The sequence shown here is derived from an EMBL/GenBank/DDBJ whole genome shotgun (WGS) entry which is preliminary data.</text>
</comment>
<feature type="transmembrane region" description="Helical" evidence="1">
    <location>
        <begin position="103"/>
        <end position="124"/>
    </location>
</feature>
<feature type="transmembrane region" description="Helical" evidence="1">
    <location>
        <begin position="36"/>
        <end position="53"/>
    </location>
</feature>
<dbReference type="Gene3D" id="3.30.70.270">
    <property type="match status" value="2"/>
</dbReference>
<dbReference type="PANTHER" id="PTHR45138">
    <property type="entry name" value="REGULATORY COMPONENTS OF SENSORY TRANSDUCTION SYSTEM"/>
    <property type="match status" value="1"/>
</dbReference>
<dbReference type="RefSeq" id="WP_109690234.1">
    <property type="nucleotide sequence ID" value="NZ_QGGL01000014.1"/>
</dbReference>
<name>A0A316D5D2_9BACL</name>
<dbReference type="InterPro" id="IPR003018">
    <property type="entry name" value="GAF"/>
</dbReference>
<sequence length="731" mass="82997">MNRSIDKVYMYAVIAVACFLISGVTEHLDLYTRVDIIPLFLLGILVEIIQIPLGNAYGTLTVGVVLGTMILEGPFVAAPLVATAVLFQAFLNNRILKKNHKGYFIAFFNAAQYAVCVFAAYGVFTWLGGREVSTTEMLSSMQLLIFIPVALTYMIVNHTSVYVLFFLRKDPMLSGNYAQLFLSDSLNYLISTPFAVFMLLFSHYLPVVFLIFLPLILFGQVMKLYQKITRLNEVHQVNAQLQSEFDLDKIYSTIVETSGRLTNCAAGVLWVFRGDRIYPVCSSDDSLIGQLPQDGMSLEQTGIVVNAVLNKRVERVDDVAKDRRVKSIKGKAHFESMLVVPLLARDKVVGVITCYGKRPYAFSQEQTEWVTVLATQVGVIIENANLYSELQEATLRDPGTGLYNYRYFYQELKRSTQIAKDLGNPLSIVIIDIDHFKKYNDTYGHVVGDEVLRQTGQVIQKTIGTRGVVARYGGEEFAVILNESLEHAKQSVEHLRRAVAHNKFEYQGYVVQGVTVSVGLATYPDHDQDEKELLEKADQAMYWGAKQRGRNKVAVYTPDFDAHLFVDQLTGLYTYHYLHMKMMDEYMMSTRENGSSFGLIFFNVIEFDNINRTFGFEIGNHVLREISVLVKQNVRHGEIACRYGGDEFLLLVPTVDRIEAQRIRERITRAISQHPFRVRDNVIVRVMVRSDVLIFPDEVAEEPQLISMIPETFLHLSSEWKQAQDRQPQDA</sequence>
<keyword evidence="1" id="KW-1133">Transmembrane helix</keyword>
<dbReference type="PANTHER" id="PTHR45138:SF9">
    <property type="entry name" value="DIGUANYLATE CYCLASE DGCM-RELATED"/>
    <property type="match status" value="1"/>
</dbReference>
<reference evidence="3 4" key="1">
    <citation type="submission" date="2018-05" db="EMBL/GenBank/DDBJ databases">
        <title>Genomic Encyclopedia of Type Strains, Phase IV (KMG-IV): sequencing the most valuable type-strain genomes for metagenomic binning, comparative biology and taxonomic classification.</title>
        <authorList>
            <person name="Goeker M."/>
        </authorList>
    </citation>
    <scope>NUCLEOTIDE SEQUENCE [LARGE SCALE GENOMIC DNA]</scope>
    <source>
        <strain evidence="3 4">DSM 18773</strain>
    </source>
</reference>
<accession>A0A316D5D2</accession>
<evidence type="ECO:0000256" key="1">
    <source>
        <dbReference type="SAM" id="Phobius"/>
    </source>
</evidence>
<dbReference type="InterPro" id="IPR029016">
    <property type="entry name" value="GAF-like_dom_sf"/>
</dbReference>
<dbReference type="InterPro" id="IPR000160">
    <property type="entry name" value="GGDEF_dom"/>
</dbReference>
<dbReference type="SUPFAM" id="SSF55781">
    <property type="entry name" value="GAF domain-like"/>
    <property type="match status" value="1"/>
</dbReference>
<dbReference type="Pfam" id="PF00990">
    <property type="entry name" value="GGDEF"/>
    <property type="match status" value="2"/>
</dbReference>
<dbReference type="SUPFAM" id="SSF55073">
    <property type="entry name" value="Nucleotide cyclase"/>
    <property type="match status" value="2"/>
</dbReference>
<dbReference type="EMBL" id="QGGL01000014">
    <property type="protein sequence ID" value="PWK08977.1"/>
    <property type="molecule type" value="Genomic_DNA"/>
</dbReference>
<dbReference type="InterPro" id="IPR029787">
    <property type="entry name" value="Nucleotide_cyclase"/>
</dbReference>
<dbReference type="AlphaFoldDB" id="A0A316D5D2"/>
<feature type="transmembrane region" description="Helical" evidence="1">
    <location>
        <begin position="144"/>
        <end position="167"/>
    </location>
</feature>
<feature type="transmembrane region" description="Helical" evidence="1">
    <location>
        <begin position="207"/>
        <end position="225"/>
    </location>
</feature>
<evidence type="ECO:0000313" key="4">
    <source>
        <dbReference type="Proteomes" id="UP000245634"/>
    </source>
</evidence>
<feature type="transmembrane region" description="Helical" evidence="1">
    <location>
        <begin position="73"/>
        <end position="91"/>
    </location>
</feature>
<dbReference type="PROSITE" id="PS50887">
    <property type="entry name" value="GGDEF"/>
    <property type="match status" value="2"/>
</dbReference>
<dbReference type="OrthoDB" id="9759607at2"/>
<dbReference type="Gene3D" id="3.30.450.40">
    <property type="match status" value="1"/>
</dbReference>
<keyword evidence="1" id="KW-0812">Transmembrane</keyword>
<dbReference type="Proteomes" id="UP000245634">
    <property type="component" value="Unassembled WGS sequence"/>
</dbReference>
<dbReference type="CDD" id="cd01949">
    <property type="entry name" value="GGDEF"/>
    <property type="match status" value="2"/>
</dbReference>
<protein>
    <submittedName>
        <fullName evidence="3">Diguanylate cyclase with GAF sensor</fullName>
    </submittedName>
</protein>
<gene>
    <name evidence="3" type="ORF">C7459_11443</name>
</gene>
<dbReference type="FunFam" id="3.30.70.270:FF:000001">
    <property type="entry name" value="Diguanylate cyclase domain protein"/>
    <property type="match status" value="1"/>
</dbReference>
<proteinExistence type="predicted"/>
<feature type="domain" description="GGDEF" evidence="2">
    <location>
        <begin position="424"/>
        <end position="558"/>
    </location>
</feature>
<dbReference type="SMART" id="SM00267">
    <property type="entry name" value="GGDEF"/>
    <property type="match status" value="2"/>
</dbReference>
<dbReference type="GO" id="GO:0052621">
    <property type="term" value="F:diguanylate cyclase activity"/>
    <property type="evidence" value="ECO:0007669"/>
    <property type="project" value="TreeGrafter"/>
</dbReference>
<dbReference type="Pfam" id="PF13185">
    <property type="entry name" value="GAF_2"/>
    <property type="match status" value="1"/>
</dbReference>
<dbReference type="InterPro" id="IPR050469">
    <property type="entry name" value="Diguanylate_Cyclase"/>
</dbReference>
<dbReference type="PROSITE" id="PS51257">
    <property type="entry name" value="PROKAR_LIPOPROTEIN"/>
    <property type="match status" value="1"/>
</dbReference>
<dbReference type="GO" id="GO:0043709">
    <property type="term" value="P:cell adhesion involved in single-species biofilm formation"/>
    <property type="evidence" value="ECO:0007669"/>
    <property type="project" value="TreeGrafter"/>
</dbReference>
<keyword evidence="1" id="KW-0472">Membrane</keyword>
<evidence type="ECO:0000313" key="3">
    <source>
        <dbReference type="EMBL" id="PWK08977.1"/>
    </source>
</evidence>
<dbReference type="SMART" id="SM00065">
    <property type="entry name" value="GAF"/>
    <property type="match status" value="1"/>
</dbReference>